<evidence type="ECO:0000256" key="1">
    <source>
        <dbReference type="ARBA" id="ARBA00004917"/>
    </source>
</evidence>
<dbReference type="PANTHER" id="PTHR21058:SF0">
    <property type="entry name" value="6,7-DIMETHYL-8-RIBITYLLUMAZINE SYNTHASE"/>
    <property type="match status" value="1"/>
</dbReference>
<comment type="catalytic activity">
    <reaction evidence="6 8">
        <text>(2S)-2-hydroxy-3-oxobutyl phosphate + 5-amino-6-(D-ribitylamino)uracil = 6,7-dimethyl-8-(1-D-ribityl)lumazine + phosphate + 2 H2O + H(+)</text>
        <dbReference type="Rhea" id="RHEA:26152"/>
        <dbReference type="ChEBI" id="CHEBI:15377"/>
        <dbReference type="ChEBI" id="CHEBI:15378"/>
        <dbReference type="ChEBI" id="CHEBI:15934"/>
        <dbReference type="ChEBI" id="CHEBI:43474"/>
        <dbReference type="ChEBI" id="CHEBI:58201"/>
        <dbReference type="ChEBI" id="CHEBI:58830"/>
        <dbReference type="EC" id="2.5.1.78"/>
    </reaction>
</comment>
<dbReference type="HAMAP" id="MF_00178">
    <property type="entry name" value="Lumazine_synth"/>
    <property type="match status" value="1"/>
</dbReference>
<feature type="binding site" evidence="8">
    <location>
        <position position="25"/>
    </location>
    <ligand>
        <name>5-amino-6-(D-ribitylamino)uracil</name>
        <dbReference type="ChEBI" id="CHEBI:15934"/>
    </ligand>
</feature>
<keyword evidence="5 8" id="KW-0808">Transferase</keyword>
<evidence type="ECO:0000256" key="5">
    <source>
        <dbReference type="ARBA" id="ARBA00022679"/>
    </source>
</evidence>
<dbReference type="AlphaFoldDB" id="A0A0S7XQ40"/>
<evidence type="ECO:0000256" key="8">
    <source>
        <dbReference type="HAMAP-Rule" id="MF_00178"/>
    </source>
</evidence>
<dbReference type="PANTHER" id="PTHR21058">
    <property type="entry name" value="6,7-DIMETHYL-8-RIBITYLLUMAZINE SYNTHASE DMRL SYNTHASE LUMAZINE SYNTHASE"/>
    <property type="match status" value="1"/>
</dbReference>
<dbReference type="GO" id="GO:0000906">
    <property type="term" value="F:6,7-dimethyl-8-ribityllumazine synthase activity"/>
    <property type="evidence" value="ECO:0007669"/>
    <property type="project" value="UniProtKB-UniRule"/>
</dbReference>
<feature type="active site" description="Proton donor" evidence="8">
    <location>
        <position position="91"/>
    </location>
</feature>
<protein>
    <recommendedName>
        <fullName evidence="7 8">6,7-dimethyl-8-ribityllumazine synthase</fullName>
        <shortName evidence="8">DMRL synthase</shortName>
        <shortName evidence="8">LS</shortName>
        <shortName evidence="8">Lumazine synthase</shortName>
        <ecNumber evidence="3 8">2.5.1.78</ecNumber>
    </recommendedName>
</protein>
<feature type="binding site" evidence="8">
    <location>
        <position position="116"/>
    </location>
    <ligand>
        <name>5-amino-6-(D-ribitylamino)uracil</name>
        <dbReference type="ChEBI" id="CHEBI:15934"/>
    </ligand>
</feature>
<dbReference type="InterPro" id="IPR002180">
    <property type="entry name" value="LS/RS"/>
</dbReference>
<dbReference type="GO" id="GO:0005829">
    <property type="term" value="C:cytosol"/>
    <property type="evidence" value="ECO:0007669"/>
    <property type="project" value="TreeGrafter"/>
</dbReference>
<dbReference type="PATRIC" id="fig|1704032.3.peg.1147"/>
<evidence type="ECO:0000256" key="6">
    <source>
        <dbReference type="ARBA" id="ARBA00048785"/>
    </source>
</evidence>
<dbReference type="EC" id="2.5.1.78" evidence="3 8"/>
<comment type="similarity">
    <text evidence="2 8">Belongs to the DMRL synthase family.</text>
</comment>
<dbReference type="InterPro" id="IPR034964">
    <property type="entry name" value="LS"/>
</dbReference>
<dbReference type="SUPFAM" id="SSF52121">
    <property type="entry name" value="Lumazine synthase"/>
    <property type="match status" value="1"/>
</dbReference>
<evidence type="ECO:0000256" key="2">
    <source>
        <dbReference type="ARBA" id="ARBA00007424"/>
    </source>
</evidence>
<gene>
    <name evidence="8 9" type="primary">ribH</name>
    <name evidence="9" type="ORF">AMK68_01155</name>
</gene>
<dbReference type="Pfam" id="PF00885">
    <property type="entry name" value="DMRL_synthase"/>
    <property type="match status" value="1"/>
</dbReference>
<dbReference type="GO" id="GO:0009231">
    <property type="term" value="P:riboflavin biosynthetic process"/>
    <property type="evidence" value="ECO:0007669"/>
    <property type="project" value="UniProtKB-UniRule"/>
</dbReference>
<feature type="binding site" evidence="8">
    <location>
        <position position="130"/>
    </location>
    <ligand>
        <name>(2S)-2-hydroxy-3-oxobutyl phosphate</name>
        <dbReference type="ChEBI" id="CHEBI:58830"/>
    </ligand>
</feature>
<dbReference type="InterPro" id="IPR036467">
    <property type="entry name" value="LS/RS_sf"/>
</dbReference>
<dbReference type="CDD" id="cd09209">
    <property type="entry name" value="Lumazine_synthase-I"/>
    <property type="match status" value="1"/>
</dbReference>
<comment type="function">
    <text evidence="8">Catalyzes the formation of 6,7-dimethyl-8-ribityllumazine by condensation of 5-amino-6-(D-ribitylamino)uracil with 3,4-dihydroxy-2-butanone 4-phosphate. This is the penultimate step in the biosynthesis of riboflavin.</text>
</comment>
<dbReference type="FunFam" id="3.40.50.960:FF:000001">
    <property type="entry name" value="6,7-dimethyl-8-ribityllumazine synthase"/>
    <property type="match status" value="1"/>
</dbReference>
<organism evidence="9 10">
    <name type="scientific">candidate division KD3-62 bacterium DG_56</name>
    <dbReference type="NCBI Taxonomy" id="1704032"/>
    <lineage>
        <taxon>Bacteria</taxon>
        <taxon>candidate division KD3-62</taxon>
    </lineage>
</organism>
<dbReference type="EMBL" id="LIZY01000016">
    <property type="protein sequence ID" value="KPJ64613.1"/>
    <property type="molecule type" value="Genomic_DNA"/>
</dbReference>
<feature type="binding site" evidence="8">
    <location>
        <begin position="59"/>
        <end position="61"/>
    </location>
    <ligand>
        <name>5-amino-6-(D-ribitylamino)uracil</name>
        <dbReference type="ChEBI" id="CHEBI:15934"/>
    </ligand>
</feature>
<evidence type="ECO:0000256" key="4">
    <source>
        <dbReference type="ARBA" id="ARBA00022619"/>
    </source>
</evidence>
<accession>A0A0S7XQ40</accession>
<evidence type="ECO:0000256" key="7">
    <source>
        <dbReference type="ARBA" id="ARBA00072606"/>
    </source>
</evidence>
<dbReference type="UniPathway" id="UPA00275">
    <property type="reaction ID" value="UER00404"/>
</dbReference>
<dbReference type="Proteomes" id="UP000052020">
    <property type="component" value="Unassembled WGS sequence"/>
</dbReference>
<dbReference type="Gene3D" id="3.40.50.960">
    <property type="entry name" value="Lumazine/riboflavin synthase"/>
    <property type="match status" value="1"/>
</dbReference>
<dbReference type="NCBIfam" id="TIGR00114">
    <property type="entry name" value="lumazine-synth"/>
    <property type="match status" value="1"/>
</dbReference>
<comment type="caution">
    <text evidence="9">The sequence shown here is derived from an EMBL/GenBank/DDBJ whole genome shotgun (WGS) entry which is preliminary data.</text>
</comment>
<feature type="binding site" evidence="8">
    <location>
        <begin position="88"/>
        <end position="89"/>
    </location>
    <ligand>
        <name>(2S)-2-hydroxy-3-oxobutyl phosphate</name>
        <dbReference type="ChEBI" id="CHEBI:58830"/>
    </ligand>
</feature>
<dbReference type="GO" id="GO:0009349">
    <property type="term" value="C:riboflavin synthase complex"/>
    <property type="evidence" value="ECO:0007669"/>
    <property type="project" value="UniProtKB-UniRule"/>
</dbReference>
<evidence type="ECO:0000313" key="9">
    <source>
        <dbReference type="EMBL" id="KPJ64613.1"/>
    </source>
</evidence>
<name>A0A0S7XQ40_9BACT</name>
<reference evidence="9 10" key="1">
    <citation type="journal article" date="2015" name="Microbiome">
        <title>Genomic resolution of linkages in carbon, nitrogen, and sulfur cycling among widespread estuary sediment bacteria.</title>
        <authorList>
            <person name="Baker B.J."/>
            <person name="Lazar C.S."/>
            <person name="Teske A.P."/>
            <person name="Dick G.J."/>
        </authorList>
    </citation>
    <scope>NUCLEOTIDE SEQUENCE [LARGE SCALE GENOMIC DNA]</scope>
    <source>
        <strain evidence="9">DG_56</strain>
    </source>
</reference>
<comment type="pathway">
    <text evidence="1 8">Cofactor biosynthesis; riboflavin biosynthesis; riboflavin from 2-hydroxy-3-oxobutyl phosphate and 5-amino-6-(D-ribitylamino)uracil: step 1/2.</text>
</comment>
<sequence length="173" mass="18341">MQMAKTYQGRLVAEGLRFALVVSRFNEFVTRRLLEGAMDALLRHGASEDDIDVVWVPGTFEIPVVARRLAACGRYHAVACLGAVIRGGTAHWEYIASQVARGVSAVGLETGVPTIFGVLTADSLDHAIERAGAKGENRGAVAAHSAIEMATLMGELASLPEGARRRAGRAASK</sequence>
<keyword evidence="4 8" id="KW-0686">Riboflavin biosynthesis</keyword>
<evidence type="ECO:0000256" key="3">
    <source>
        <dbReference type="ARBA" id="ARBA00012664"/>
    </source>
</evidence>
<feature type="binding site" evidence="8">
    <location>
        <begin position="83"/>
        <end position="85"/>
    </location>
    <ligand>
        <name>5-amino-6-(D-ribitylamino)uracil</name>
        <dbReference type="ChEBI" id="CHEBI:15934"/>
    </ligand>
</feature>
<evidence type="ECO:0000313" key="10">
    <source>
        <dbReference type="Proteomes" id="UP000052020"/>
    </source>
</evidence>
<proteinExistence type="inferred from homology"/>